<accession>A0A0P1IX68</accession>
<organism evidence="2 3">
    <name type="scientific">Shimia thalassica</name>
    <dbReference type="NCBI Taxonomy" id="1715693"/>
    <lineage>
        <taxon>Bacteria</taxon>
        <taxon>Pseudomonadati</taxon>
        <taxon>Pseudomonadota</taxon>
        <taxon>Alphaproteobacteria</taxon>
        <taxon>Rhodobacterales</taxon>
        <taxon>Roseobacteraceae</taxon>
    </lineage>
</organism>
<dbReference type="AlphaFoldDB" id="A0A0P1IX68"/>
<dbReference type="EMBL" id="CYTW01000006">
    <property type="protein sequence ID" value="CUK13710.1"/>
    <property type="molecule type" value="Genomic_DNA"/>
</dbReference>
<evidence type="ECO:0000313" key="2">
    <source>
        <dbReference type="EMBL" id="CUK13710.1"/>
    </source>
</evidence>
<gene>
    <name evidence="2" type="ORF">PH7735_03847</name>
</gene>
<sequence>MIESRAGCGIYTDADDPADQNVSSQRRASRTTHTGFDYDRSLVISPFERCDKALFTGYLELARCRATHSMGHFDVKPAGMGTEMNIFACALGDCGTGGQKHKLLQLIVSKK</sequence>
<name>A0A0P1IX68_9RHOB</name>
<protein>
    <submittedName>
        <fullName evidence="2">Uncharacterized protein</fullName>
    </submittedName>
</protein>
<feature type="region of interest" description="Disordered" evidence="1">
    <location>
        <begin position="1"/>
        <end position="32"/>
    </location>
</feature>
<evidence type="ECO:0000313" key="3">
    <source>
        <dbReference type="Proteomes" id="UP000051870"/>
    </source>
</evidence>
<feature type="compositionally biased region" description="Polar residues" evidence="1">
    <location>
        <begin position="20"/>
        <end position="32"/>
    </location>
</feature>
<keyword evidence="3" id="KW-1185">Reference proteome</keyword>
<dbReference type="Proteomes" id="UP000051870">
    <property type="component" value="Unassembled WGS sequence"/>
</dbReference>
<reference evidence="3" key="1">
    <citation type="submission" date="2015-09" db="EMBL/GenBank/DDBJ databases">
        <authorList>
            <person name="Rodrigo-Torres Lidia"/>
            <person name="Arahal R.David."/>
        </authorList>
    </citation>
    <scope>NUCLEOTIDE SEQUENCE [LARGE SCALE GENOMIC DNA]</scope>
    <source>
        <strain evidence="3">CECT 7735</strain>
    </source>
</reference>
<proteinExistence type="predicted"/>
<evidence type="ECO:0000256" key="1">
    <source>
        <dbReference type="SAM" id="MobiDB-lite"/>
    </source>
</evidence>